<proteinExistence type="predicted"/>
<protein>
    <submittedName>
        <fullName evidence="1">Uncharacterized protein</fullName>
    </submittedName>
</protein>
<reference evidence="1" key="2">
    <citation type="journal article" date="2015" name="Data Brief">
        <title>Shoot transcriptome of the giant reed, Arundo donax.</title>
        <authorList>
            <person name="Barrero R.A."/>
            <person name="Guerrero F.D."/>
            <person name="Moolhuijzen P."/>
            <person name="Goolsby J.A."/>
            <person name="Tidwell J."/>
            <person name="Bellgard S.E."/>
            <person name="Bellgard M.I."/>
        </authorList>
    </citation>
    <scope>NUCLEOTIDE SEQUENCE</scope>
    <source>
        <tissue evidence="1">Shoot tissue taken approximately 20 cm above the soil surface</tissue>
    </source>
</reference>
<sequence length="19" mass="2372">MKKKLQYYLPISGEEPFNW</sequence>
<organism evidence="1">
    <name type="scientific">Arundo donax</name>
    <name type="common">Giant reed</name>
    <name type="synonym">Donax arundinaceus</name>
    <dbReference type="NCBI Taxonomy" id="35708"/>
    <lineage>
        <taxon>Eukaryota</taxon>
        <taxon>Viridiplantae</taxon>
        <taxon>Streptophyta</taxon>
        <taxon>Embryophyta</taxon>
        <taxon>Tracheophyta</taxon>
        <taxon>Spermatophyta</taxon>
        <taxon>Magnoliopsida</taxon>
        <taxon>Liliopsida</taxon>
        <taxon>Poales</taxon>
        <taxon>Poaceae</taxon>
        <taxon>PACMAD clade</taxon>
        <taxon>Arundinoideae</taxon>
        <taxon>Arundineae</taxon>
        <taxon>Arundo</taxon>
    </lineage>
</organism>
<evidence type="ECO:0000313" key="1">
    <source>
        <dbReference type="EMBL" id="JAD42710.1"/>
    </source>
</evidence>
<reference evidence="1" key="1">
    <citation type="submission" date="2014-09" db="EMBL/GenBank/DDBJ databases">
        <authorList>
            <person name="Magalhaes I.L.F."/>
            <person name="Oliveira U."/>
            <person name="Santos F.R."/>
            <person name="Vidigal T.H.D.A."/>
            <person name="Brescovit A.D."/>
            <person name="Santos A.J."/>
        </authorList>
    </citation>
    <scope>NUCLEOTIDE SEQUENCE</scope>
    <source>
        <tissue evidence="1">Shoot tissue taken approximately 20 cm above the soil surface</tissue>
    </source>
</reference>
<dbReference type="EMBL" id="GBRH01255185">
    <property type="protein sequence ID" value="JAD42710.1"/>
    <property type="molecule type" value="Transcribed_RNA"/>
</dbReference>
<accession>A0A0A9A131</accession>
<dbReference type="AlphaFoldDB" id="A0A0A9A131"/>
<name>A0A0A9A131_ARUDO</name>